<feature type="compositionally biased region" description="Basic and acidic residues" evidence="1">
    <location>
        <begin position="19"/>
        <end position="47"/>
    </location>
</feature>
<feature type="region of interest" description="Disordered" evidence="1">
    <location>
        <begin position="16"/>
        <end position="47"/>
    </location>
</feature>
<evidence type="ECO:0008006" key="4">
    <source>
        <dbReference type="Google" id="ProtNLM"/>
    </source>
</evidence>
<evidence type="ECO:0000313" key="2">
    <source>
        <dbReference type="EMBL" id="MBP2331276.1"/>
    </source>
</evidence>
<comment type="caution">
    <text evidence="2">The sequence shown here is derived from an EMBL/GenBank/DDBJ whole genome shotgun (WGS) entry which is preliminary data.</text>
</comment>
<organism evidence="2 3">
    <name type="scientific">Kibdelosporangium banguiense</name>
    <dbReference type="NCBI Taxonomy" id="1365924"/>
    <lineage>
        <taxon>Bacteria</taxon>
        <taxon>Bacillati</taxon>
        <taxon>Actinomycetota</taxon>
        <taxon>Actinomycetes</taxon>
        <taxon>Pseudonocardiales</taxon>
        <taxon>Pseudonocardiaceae</taxon>
        <taxon>Kibdelosporangium</taxon>
    </lineage>
</organism>
<dbReference type="RefSeq" id="WP_209647888.1">
    <property type="nucleotide sequence ID" value="NZ_JAGINW010000001.1"/>
</dbReference>
<dbReference type="EMBL" id="JAGINW010000001">
    <property type="protein sequence ID" value="MBP2331276.1"/>
    <property type="molecule type" value="Genomic_DNA"/>
</dbReference>
<evidence type="ECO:0000313" key="3">
    <source>
        <dbReference type="Proteomes" id="UP001519332"/>
    </source>
</evidence>
<name>A0ABS4U3R3_9PSEU</name>
<keyword evidence="3" id="KW-1185">Reference proteome</keyword>
<evidence type="ECO:0000256" key="1">
    <source>
        <dbReference type="SAM" id="MobiDB-lite"/>
    </source>
</evidence>
<dbReference type="Proteomes" id="UP001519332">
    <property type="component" value="Unassembled WGS sequence"/>
</dbReference>
<sequence length="47" mass="5281">MGLGKWLTEKATDLVVGKQESERAKTEQELDQLLKDNAPKPKDGKKK</sequence>
<reference evidence="2 3" key="1">
    <citation type="submission" date="2021-03" db="EMBL/GenBank/DDBJ databases">
        <title>Sequencing the genomes of 1000 actinobacteria strains.</title>
        <authorList>
            <person name="Klenk H.-P."/>
        </authorList>
    </citation>
    <scope>NUCLEOTIDE SEQUENCE [LARGE SCALE GENOMIC DNA]</scope>
    <source>
        <strain evidence="2 3">DSM 46670</strain>
    </source>
</reference>
<proteinExistence type="predicted"/>
<gene>
    <name evidence="2" type="ORF">JOF56_011661</name>
</gene>
<protein>
    <recommendedName>
        <fullName evidence="4">CsbD family protein</fullName>
    </recommendedName>
</protein>
<accession>A0ABS4U3R3</accession>